<accession>A0A165P4F2</accession>
<dbReference type="STRING" id="1314781.A0A165P4F2"/>
<keyword evidence="5" id="KW-1185">Reference proteome</keyword>
<gene>
    <name evidence="4" type="ORF">EXIGLDRAFT_709905</name>
</gene>
<proteinExistence type="predicted"/>
<evidence type="ECO:0000256" key="1">
    <source>
        <dbReference type="ARBA" id="ARBA00022801"/>
    </source>
</evidence>
<evidence type="ECO:0008006" key="6">
    <source>
        <dbReference type="Google" id="ProtNLM"/>
    </source>
</evidence>
<evidence type="ECO:0000313" key="4">
    <source>
        <dbReference type="EMBL" id="KZW01632.1"/>
    </source>
</evidence>
<dbReference type="PANTHER" id="PTHR31956">
    <property type="entry name" value="NON-SPECIFIC PHOSPHOLIPASE C4-RELATED"/>
    <property type="match status" value="1"/>
</dbReference>
<dbReference type="Pfam" id="PF04185">
    <property type="entry name" value="Phosphoesterase"/>
    <property type="match status" value="1"/>
</dbReference>
<dbReference type="EMBL" id="KV425892">
    <property type="protein sequence ID" value="KZW01632.1"/>
    <property type="molecule type" value="Genomic_DNA"/>
</dbReference>
<evidence type="ECO:0000256" key="2">
    <source>
        <dbReference type="SAM" id="MobiDB-lite"/>
    </source>
</evidence>
<evidence type="ECO:0000313" key="5">
    <source>
        <dbReference type="Proteomes" id="UP000077266"/>
    </source>
</evidence>
<dbReference type="Gene3D" id="3.40.720.10">
    <property type="entry name" value="Alkaline Phosphatase, subunit A"/>
    <property type="match status" value="1"/>
</dbReference>
<dbReference type="GO" id="GO:0009395">
    <property type="term" value="P:phospholipid catabolic process"/>
    <property type="evidence" value="ECO:0007669"/>
    <property type="project" value="TreeGrafter"/>
</dbReference>
<feature type="signal peptide" evidence="3">
    <location>
        <begin position="1"/>
        <end position="20"/>
    </location>
</feature>
<dbReference type="InterPro" id="IPR007312">
    <property type="entry name" value="Phosphoesterase"/>
</dbReference>
<reference evidence="4 5" key="1">
    <citation type="journal article" date="2016" name="Mol. Biol. Evol.">
        <title>Comparative Genomics of Early-Diverging Mushroom-Forming Fungi Provides Insights into the Origins of Lignocellulose Decay Capabilities.</title>
        <authorList>
            <person name="Nagy L.G."/>
            <person name="Riley R."/>
            <person name="Tritt A."/>
            <person name="Adam C."/>
            <person name="Daum C."/>
            <person name="Floudas D."/>
            <person name="Sun H."/>
            <person name="Yadav J.S."/>
            <person name="Pangilinan J."/>
            <person name="Larsson K.H."/>
            <person name="Matsuura K."/>
            <person name="Barry K."/>
            <person name="Labutti K."/>
            <person name="Kuo R."/>
            <person name="Ohm R.A."/>
            <person name="Bhattacharya S.S."/>
            <person name="Shirouzu T."/>
            <person name="Yoshinaga Y."/>
            <person name="Martin F.M."/>
            <person name="Grigoriev I.V."/>
            <person name="Hibbett D.S."/>
        </authorList>
    </citation>
    <scope>NUCLEOTIDE SEQUENCE [LARGE SCALE GENOMIC DNA]</scope>
    <source>
        <strain evidence="4 5">HHB12029</strain>
    </source>
</reference>
<name>A0A165P4F2_EXIGL</name>
<keyword evidence="3" id="KW-0732">Signal</keyword>
<keyword evidence="1" id="KW-0378">Hydrolase</keyword>
<dbReference type="Proteomes" id="UP000077266">
    <property type="component" value="Unassembled WGS sequence"/>
</dbReference>
<dbReference type="OrthoDB" id="5135119at2759"/>
<dbReference type="AlphaFoldDB" id="A0A165P4F2"/>
<dbReference type="GO" id="GO:0016788">
    <property type="term" value="F:hydrolase activity, acting on ester bonds"/>
    <property type="evidence" value="ECO:0007669"/>
    <property type="project" value="InterPro"/>
</dbReference>
<dbReference type="InterPro" id="IPR017850">
    <property type="entry name" value="Alkaline_phosphatase_core_sf"/>
</dbReference>
<feature type="compositionally biased region" description="Low complexity" evidence="2">
    <location>
        <begin position="27"/>
        <end position="38"/>
    </location>
</feature>
<dbReference type="InParanoid" id="A0A165P4F2"/>
<feature type="region of interest" description="Disordered" evidence="2">
    <location>
        <begin position="433"/>
        <end position="471"/>
    </location>
</feature>
<protein>
    <recommendedName>
        <fullName evidence="6">Phosphoesterase-domain-containing protein</fullName>
    </recommendedName>
</protein>
<feature type="chain" id="PRO_5007863669" description="Phosphoesterase-domain-containing protein" evidence="3">
    <location>
        <begin position="21"/>
        <end position="493"/>
    </location>
</feature>
<evidence type="ECO:0000256" key="3">
    <source>
        <dbReference type="SAM" id="SignalP"/>
    </source>
</evidence>
<sequence>MLFPAAVSVALVLGAAPAFAAIAQSFSPPASSPTSQSSNYTGASNNTLTNSPLVPGKAFDRFIQIWLENTDFATAASSPVFQTLAKQGITLTQYYALTHPSEPNYCAAAGGDFFGMHDDNFYSIPKNISTIVDLLDAKDVSWATYQENLPFDGYTGFNYTQTNYFNASAGQYAYYVRKHNPVMFYNSVMGNETRGLRVRNFNDFANDLNANKIPQWSFITPNMVNDAHDTTIDFAADWLQFWLMPLLGNKNFNTNRTLILLTFDESETAREGNRLFTLLLGGSVPTKLHGTNDTLYYTHYSALSTVENNWGLGSLGRGDTNATLSNVFTLVANATGYTKNVNVTNPPQNNDSGMIPGPLNPAFFQSFTAPNTSATGAGGGPVFVGPGVDMSFTKSSLPAPVDLSAPGAGFPFGNDPGFDYSSGKLVIVNTTSSSSSSTAAGGSSTAAAGGTSTDTAAGSTATNGTGSTGSAATNVVSGPALTFAAVLALAFAL</sequence>
<feature type="region of interest" description="Disordered" evidence="2">
    <location>
        <begin position="27"/>
        <end position="46"/>
    </location>
</feature>
<dbReference type="PANTHER" id="PTHR31956:SF8">
    <property type="entry name" value="ACID PHOSPHATASE PHOA (AFU_ORTHOLOGUE AFUA_1G03570)"/>
    <property type="match status" value="1"/>
</dbReference>
<organism evidence="4 5">
    <name type="scientific">Exidia glandulosa HHB12029</name>
    <dbReference type="NCBI Taxonomy" id="1314781"/>
    <lineage>
        <taxon>Eukaryota</taxon>
        <taxon>Fungi</taxon>
        <taxon>Dikarya</taxon>
        <taxon>Basidiomycota</taxon>
        <taxon>Agaricomycotina</taxon>
        <taxon>Agaricomycetes</taxon>
        <taxon>Auriculariales</taxon>
        <taxon>Exidiaceae</taxon>
        <taxon>Exidia</taxon>
    </lineage>
</organism>